<evidence type="ECO:0000256" key="1">
    <source>
        <dbReference type="SAM" id="Phobius"/>
    </source>
</evidence>
<dbReference type="AlphaFoldDB" id="A0A9P0HI44"/>
<keyword evidence="1" id="KW-0812">Transmembrane</keyword>
<dbReference type="Proteomes" id="UP001152798">
    <property type="component" value="Chromosome 5"/>
</dbReference>
<keyword evidence="1" id="KW-1133">Transmembrane helix</keyword>
<accession>A0A9P0HI44</accession>
<evidence type="ECO:0000313" key="4">
    <source>
        <dbReference type="Proteomes" id="UP001152798"/>
    </source>
</evidence>
<feature type="signal peptide" evidence="2">
    <location>
        <begin position="1"/>
        <end position="21"/>
    </location>
</feature>
<gene>
    <name evidence="3" type="ORF">NEZAVI_LOCUS11339</name>
</gene>
<reference evidence="3" key="1">
    <citation type="submission" date="2022-01" db="EMBL/GenBank/DDBJ databases">
        <authorList>
            <person name="King R."/>
        </authorList>
    </citation>
    <scope>NUCLEOTIDE SEQUENCE</scope>
</reference>
<organism evidence="3 4">
    <name type="scientific">Nezara viridula</name>
    <name type="common">Southern green stink bug</name>
    <name type="synonym">Cimex viridulus</name>
    <dbReference type="NCBI Taxonomy" id="85310"/>
    <lineage>
        <taxon>Eukaryota</taxon>
        <taxon>Metazoa</taxon>
        <taxon>Ecdysozoa</taxon>
        <taxon>Arthropoda</taxon>
        <taxon>Hexapoda</taxon>
        <taxon>Insecta</taxon>
        <taxon>Pterygota</taxon>
        <taxon>Neoptera</taxon>
        <taxon>Paraneoptera</taxon>
        <taxon>Hemiptera</taxon>
        <taxon>Heteroptera</taxon>
        <taxon>Panheteroptera</taxon>
        <taxon>Pentatomomorpha</taxon>
        <taxon>Pentatomoidea</taxon>
        <taxon>Pentatomidae</taxon>
        <taxon>Pentatominae</taxon>
        <taxon>Nezara</taxon>
    </lineage>
</organism>
<dbReference type="EMBL" id="OV725081">
    <property type="protein sequence ID" value="CAH1402539.1"/>
    <property type="molecule type" value="Genomic_DNA"/>
</dbReference>
<keyword evidence="4" id="KW-1185">Reference proteome</keyword>
<proteinExistence type="predicted"/>
<feature type="chain" id="PRO_5040361677" description="Neuropeptide" evidence="2">
    <location>
        <begin position="22"/>
        <end position="94"/>
    </location>
</feature>
<evidence type="ECO:0000256" key="2">
    <source>
        <dbReference type="SAM" id="SignalP"/>
    </source>
</evidence>
<evidence type="ECO:0000313" key="3">
    <source>
        <dbReference type="EMBL" id="CAH1402539.1"/>
    </source>
</evidence>
<protein>
    <recommendedName>
        <fullName evidence="5">Neuropeptide</fullName>
    </recommendedName>
</protein>
<dbReference type="OrthoDB" id="6355109at2759"/>
<keyword evidence="2" id="KW-0732">Signal</keyword>
<keyword evidence="1" id="KW-0472">Membrane</keyword>
<feature type="transmembrane region" description="Helical" evidence="1">
    <location>
        <begin position="45"/>
        <end position="68"/>
    </location>
</feature>
<sequence length="94" mass="9788">MNFSCVWTVLSAGLIATGALAAPGPDCSPAVLQELPLRASSPTASLFSPTIHLVVGLLPTVEALIVVLRLPNGLIRATSPAHINLPSYLEIFVD</sequence>
<evidence type="ECO:0008006" key="5">
    <source>
        <dbReference type="Google" id="ProtNLM"/>
    </source>
</evidence>
<name>A0A9P0HI44_NEZVI</name>